<dbReference type="OrthoDB" id="6320928at2"/>
<organism evidence="1 2">
    <name type="scientific">Methylotuvimicrobium buryatense</name>
    <name type="common">Methylomicrobium buryatense</name>
    <dbReference type="NCBI Taxonomy" id="95641"/>
    <lineage>
        <taxon>Bacteria</taxon>
        <taxon>Pseudomonadati</taxon>
        <taxon>Pseudomonadota</taxon>
        <taxon>Gammaproteobacteria</taxon>
        <taxon>Methylococcales</taxon>
        <taxon>Methylococcaceae</taxon>
        <taxon>Methylotuvimicrobium</taxon>
    </lineage>
</organism>
<evidence type="ECO:0000313" key="1">
    <source>
        <dbReference type="EMBL" id="QCW83478.1"/>
    </source>
</evidence>
<accession>A0A4P9UQ13</accession>
<keyword evidence="2" id="KW-1185">Reference proteome</keyword>
<dbReference type="Proteomes" id="UP000305881">
    <property type="component" value="Chromosome"/>
</dbReference>
<protein>
    <recommendedName>
        <fullName evidence="3">N-terminal of MaoC-like dehydratase domain-containing protein</fullName>
    </recommendedName>
</protein>
<name>A0A4P9UQ13_METBY</name>
<sequence>MLHTAANPRVFQQIHIDVVRNATDDFNLFHDAEYWRRIRNNPFKGPIALGFQLESMIEHEFVRYRQGTNENELIDEYNLRFSNYQFSFVNAVKPGQAVDIDIKKPQFNPNGDVILSHRVSMKADGQLALVGYKKESSAPLFLNNAEPLQFDDLNRYRDRSFLTPSGFFLKRKFMNVSNAKNFLCGSLADQRLYFDDLTDTAIFPEIFPCSLISCALLEKAKMESLDFENEPMVYTTHKISIDRKVLSAISSNDVLNILVRRVDDFDKTAQPADAESIQTYECYGVVEDGLILFRGLIGLTSLDSILKSIGV</sequence>
<dbReference type="KEGG" id="mbur:EQU24_15405"/>
<reference evidence="2" key="1">
    <citation type="journal article" date="2019" name="J. Bacteriol.">
        <title>A Mutagenic Screen Identifies a TonB-Dependent Receptor Required for the Lanthanide Metal Switch in the Type I Methanotroph 'Methylotuvimicrobium buryatense' 5GB1C.</title>
        <authorList>
            <person name="Groom J.D."/>
            <person name="Ford S.M."/>
            <person name="Pesesky M.W."/>
            <person name="Lidstrom M.E."/>
        </authorList>
    </citation>
    <scope>NUCLEOTIDE SEQUENCE [LARGE SCALE GENOMIC DNA]</scope>
    <source>
        <strain evidence="2">5GB1C</strain>
    </source>
</reference>
<evidence type="ECO:0008006" key="3">
    <source>
        <dbReference type="Google" id="ProtNLM"/>
    </source>
</evidence>
<evidence type="ECO:0000313" key="2">
    <source>
        <dbReference type="Proteomes" id="UP000305881"/>
    </source>
</evidence>
<dbReference type="AlphaFoldDB" id="A0A4P9UQ13"/>
<proteinExistence type="predicted"/>
<gene>
    <name evidence="1" type="ORF">EQU24_15405</name>
</gene>
<dbReference type="RefSeq" id="WP_017842742.1">
    <property type="nucleotide sequence ID" value="NZ_CP035467.1"/>
</dbReference>
<dbReference type="EMBL" id="CP035467">
    <property type="protein sequence ID" value="QCW83478.1"/>
    <property type="molecule type" value="Genomic_DNA"/>
</dbReference>